<dbReference type="PROSITE" id="PS51165">
    <property type="entry name" value="THUMP"/>
    <property type="match status" value="1"/>
</dbReference>
<sequence length="395" mass="45380">MKYILIRYGELTLKGNNRFQFIDKLISNIKFKLKQFNKEDIKFIKDHNSLTLEIKDELEADVLKQLKTVFGIYSISIINYVNKDLDQIKKAVLEIAKNSKTKTFKLEVSRKDKSFNYTSIELKHILATEILKSTNHLIVDVHNPELVIEIVVKKDHVDVFDNRIDGLKGLPVGISDKGLCLLSGGIDSPVSAFLTLKRGMQVDFIHFMTPPHTSHQALDKVFSLARQLAKYNISNFKLHICNFNLLLQELQHLVDPSYKITIMRRMFLRIANIIAKNNNNKAIITGESLGQVASQTIQSINVINNVSDLPILRPVITYDKEEIIKIAKFIDTYQTSILPFDDVCSMFVPKDPIIKPKLNIATKLEENIFWNELLEETIKNNIKTFVYKNGEFVEE</sequence>
<keyword evidence="5 18" id="KW-0547">Nucleotide-binding</keyword>
<comment type="catalytic activity">
    <reaction evidence="10 18">
        <text>[ThiS sulfur-carrier protein]-C-terminal Gly-Gly-AMP + S-sulfanyl-L-cysteinyl-[cysteine desulfurase] + AH2 = [ThiS sulfur-carrier protein]-C-terminal-Gly-aminoethanethioate + L-cysteinyl-[cysteine desulfurase] + A + AMP + 2 H(+)</text>
        <dbReference type="Rhea" id="RHEA:43340"/>
        <dbReference type="Rhea" id="RHEA-COMP:12157"/>
        <dbReference type="Rhea" id="RHEA-COMP:12158"/>
        <dbReference type="Rhea" id="RHEA-COMP:12910"/>
        <dbReference type="Rhea" id="RHEA-COMP:19908"/>
        <dbReference type="ChEBI" id="CHEBI:13193"/>
        <dbReference type="ChEBI" id="CHEBI:15378"/>
        <dbReference type="ChEBI" id="CHEBI:17499"/>
        <dbReference type="ChEBI" id="CHEBI:29950"/>
        <dbReference type="ChEBI" id="CHEBI:61963"/>
        <dbReference type="ChEBI" id="CHEBI:90618"/>
        <dbReference type="ChEBI" id="CHEBI:232372"/>
        <dbReference type="ChEBI" id="CHEBI:456215"/>
    </reaction>
</comment>
<evidence type="ECO:0000256" key="13">
    <source>
        <dbReference type="ARBA" id="ARBA00066827"/>
    </source>
</evidence>
<evidence type="ECO:0000256" key="12">
    <source>
        <dbReference type="ARBA" id="ARBA00061472"/>
    </source>
</evidence>
<gene>
    <name evidence="18 20" type="primary">thiI</name>
    <name evidence="20" type="ORF">MCAPa_0970</name>
</gene>
<dbReference type="EMBL" id="JFDO01000004">
    <property type="protein sequence ID" value="KEZ20521.1"/>
    <property type="molecule type" value="Genomic_DNA"/>
</dbReference>
<dbReference type="GO" id="GO:0005524">
    <property type="term" value="F:ATP binding"/>
    <property type="evidence" value="ECO:0007669"/>
    <property type="project" value="UniProtKB-UniRule"/>
</dbReference>
<dbReference type="UniPathway" id="UPA00060"/>
<keyword evidence="3 18" id="KW-0820">tRNA-binding</keyword>
<evidence type="ECO:0000256" key="18">
    <source>
        <dbReference type="HAMAP-Rule" id="MF_00021"/>
    </source>
</evidence>
<evidence type="ECO:0000256" key="3">
    <source>
        <dbReference type="ARBA" id="ARBA00022555"/>
    </source>
</evidence>
<evidence type="ECO:0000256" key="11">
    <source>
        <dbReference type="ARBA" id="ARBA00058382"/>
    </source>
</evidence>
<keyword evidence="6 18" id="KW-0067">ATP-binding</keyword>
<feature type="binding site" evidence="18">
    <location>
        <begin position="206"/>
        <end position="207"/>
    </location>
    <ligand>
        <name>ATP</name>
        <dbReference type="ChEBI" id="CHEBI:30616"/>
    </ligand>
</feature>
<dbReference type="InterPro" id="IPR049962">
    <property type="entry name" value="THUMP_ThiI"/>
</dbReference>
<feature type="binding site" evidence="18">
    <location>
        <position position="286"/>
    </location>
    <ligand>
        <name>ATP</name>
        <dbReference type="ChEBI" id="CHEBI:30616"/>
    </ligand>
</feature>
<evidence type="ECO:0000256" key="8">
    <source>
        <dbReference type="ARBA" id="ARBA00022977"/>
    </source>
</evidence>
<accession>A0A084ERC9</accession>
<dbReference type="CDD" id="cd11716">
    <property type="entry name" value="THUMP_ThiI"/>
    <property type="match status" value="1"/>
</dbReference>
<comment type="similarity">
    <text evidence="12 18">Belongs to the ThiI family.</text>
</comment>
<evidence type="ECO:0000256" key="10">
    <source>
        <dbReference type="ARBA" id="ARBA00052330"/>
    </source>
</evidence>
<dbReference type="SMART" id="SM00981">
    <property type="entry name" value="THUMP"/>
    <property type="match status" value="1"/>
</dbReference>
<organism evidence="20 21">
    <name type="scientific">Mycoplasma capricolum subsp. capricolum 14232</name>
    <dbReference type="NCBI Taxonomy" id="1188238"/>
    <lineage>
        <taxon>Bacteria</taxon>
        <taxon>Bacillati</taxon>
        <taxon>Mycoplasmatota</taxon>
        <taxon>Mollicutes</taxon>
        <taxon>Mycoplasmataceae</taxon>
        <taxon>Mycoplasma</taxon>
    </lineage>
</organism>
<dbReference type="RefSeq" id="WP_036431094.1">
    <property type="nucleotide sequence ID" value="NZ_JFDO01000004.1"/>
</dbReference>
<name>A0A084ERC9_MYCCA</name>
<keyword evidence="2 18" id="KW-0963">Cytoplasm</keyword>
<dbReference type="InterPro" id="IPR014729">
    <property type="entry name" value="Rossmann-like_a/b/a_fold"/>
</dbReference>
<dbReference type="Gene3D" id="3.40.50.620">
    <property type="entry name" value="HUPs"/>
    <property type="match status" value="1"/>
</dbReference>
<evidence type="ECO:0000313" key="20">
    <source>
        <dbReference type="EMBL" id="KEZ20521.1"/>
    </source>
</evidence>
<dbReference type="NCBIfam" id="TIGR00342">
    <property type="entry name" value="tRNA uracil 4-sulfurtransferase ThiI"/>
    <property type="match status" value="1"/>
</dbReference>
<dbReference type="GO" id="GO:0009229">
    <property type="term" value="P:thiamine diphosphate biosynthetic process"/>
    <property type="evidence" value="ECO:0007669"/>
    <property type="project" value="UniProtKB-UniRule"/>
</dbReference>
<dbReference type="GO" id="GO:0005829">
    <property type="term" value="C:cytosol"/>
    <property type="evidence" value="ECO:0007669"/>
    <property type="project" value="TreeGrafter"/>
</dbReference>
<evidence type="ECO:0000256" key="5">
    <source>
        <dbReference type="ARBA" id="ARBA00022741"/>
    </source>
</evidence>
<dbReference type="GO" id="GO:0000049">
    <property type="term" value="F:tRNA binding"/>
    <property type="evidence" value="ECO:0007669"/>
    <property type="project" value="UniProtKB-UniRule"/>
</dbReference>
<dbReference type="InterPro" id="IPR049961">
    <property type="entry name" value="ThiI_N"/>
</dbReference>
<evidence type="ECO:0000256" key="2">
    <source>
        <dbReference type="ARBA" id="ARBA00022490"/>
    </source>
</evidence>
<dbReference type="GO" id="GO:0009228">
    <property type="term" value="P:thiamine biosynthetic process"/>
    <property type="evidence" value="ECO:0007669"/>
    <property type="project" value="UniProtKB-KW"/>
</dbReference>
<keyword evidence="8 18" id="KW-0784">Thiamine biosynthesis</keyword>
<evidence type="ECO:0000256" key="14">
    <source>
        <dbReference type="ARBA" id="ARBA00071867"/>
    </source>
</evidence>
<comment type="subcellular location">
    <subcellularLocation>
        <location evidence="1 18">Cytoplasm</location>
    </subcellularLocation>
</comment>
<protein>
    <recommendedName>
        <fullName evidence="14 18">Probable tRNA sulfurtransferase</fullName>
        <ecNumber evidence="13 18">2.8.1.4</ecNumber>
    </recommendedName>
    <alternativeName>
        <fullName evidence="15 18">Sulfur carrier protein ThiS sulfurtransferase</fullName>
    </alternativeName>
    <alternativeName>
        <fullName evidence="16 18">Thiamine biosynthesis protein ThiI</fullName>
    </alternativeName>
    <alternativeName>
        <fullName evidence="17 18">tRNA 4-thiouridine synthase</fullName>
    </alternativeName>
</protein>
<evidence type="ECO:0000256" key="9">
    <source>
        <dbReference type="ARBA" id="ARBA00050570"/>
    </source>
</evidence>
<comment type="catalytic activity">
    <reaction evidence="9 18">
        <text>[ThiI sulfur-carrier protein]-S-sulfanyl-L-cysteine + a uridine in tRNA + 2 reduced [2Fe-2S]-[ferredoxin] + ATP + H(+) = [ThiI sulfur-carrier protein]-L-cysteine + a 4-thiouridine in tRNA + 2 oxidized [2Fe-2S]-[ferredoxin] + AMP + diphosphate</text>
        <dbReference type="Rhea" id="RHEA:24176"/>
        <dbReference type="Rhea" id="RHEA-COMP:10000"/>
        <dbReference type="Rhea" id="RHEA-COMP:10001"/>
        <dbReference type="Rhea" id="RHEA-COMP:13337"/>
        <dbReference type="Rhea" id="RHEA-COMP:13338"/>
        <dbReference type="Rhea" id="RHEA-COMP:13339"/>
        <dbReference type="Rhea" id="RHEA-COMP:13340"/>
        <dbReference type="ChEBI" id="CHEBI:15378"/>
        <dbReference type="ChEBI" id="CHEBI:29950"/>
        <dbReference type="ChEBI" id="CHEBI:30616"/>
        <dbReference type="ChEBI" id="CHEBI:33019"/>
        <dbReference type="ChEBI" id="CHEBI:33737"/>
        <dbReference type="ChEBI" id="CHEBI:33738"/>
        <dbReference type="ChEBI" id="CHEBI:61963"/>
        <dbReference type="ChEBI" id="CHEBI:65315"/>
        <dbReference type="ChEBI" id="CHEBI:136798"/>
        <dbReference type="ChEBI" id="CHEBI:456215"/>
        <dbReference type="EC" id="2.8.1.4"/>
    </reaction>
</comment>
<feature type="binding site" evidence="18">
    <location>
        <position position="264"/>
    </location>
    <ligand>
        <name>ATP</name>
        <dbReference type="ChEBI" id="CHEBI:30616"/>
    </ligand>
</feature>
<dbReference type="InterPro" id="IPR050102">
    <property type="entry name" value="tRNA_sulfurtransferase_ThiI"/>
</dbReference>
<dbReference type="EC" id="2.8.1.4" evidence="13 18"/>
<reference evidence="20 21" key="1">
    <citation type="submission" date="2014-02" db="EMBL/GenBank/DDBJ databases">
        <title>Genome sequence of Mycoplasma capricolum subsp. capricolum strain 14232.</title>
        <authorList>
            <person name="Sirand-Pugnet P."/>
            <person name="Breton M."/>
            <person name="Dordet-Frisoni E."/>
            <person name="Baranowski E."/>
            <person name="Barre A."/>
            <person name="Couture C."/>
            <person name="Dupuy V."/>
            <person name="Gaurivaud P."/>
            <person name="Jacob D."/>
            <person name="Lemaitre C."/>
            <person name="Manso-Silvan L."/>
            <person name="Nikolski M."/>
            <person name="Nouvel L.-X."/>
            <person name="Poumarat F."/>
            <person name="Tardy F."/>
            <person name="Thebault P."/>
            <person name="Theil S."/>
            <person name="Citti C."/>
            <person name="Thiaucourt F."/>
            <person name="Blanchard A."/>
        </authorList>
    </citation>
    <scope>NUCLEOTIDE SEQUENCE [LARGE SCALE GENOMIC DNA]</scope>
    <source>
        <strain evidence="20 21">14232</strain>
    </source>
</reference>
<dbReference type="Pfam" id="PF02926">
    <property type="entry name" value="THUMP"/>
    <property type="match status" value="1"/>
</dbReference>
<feature type="domain" description="THUMP" evidence="19">
    <location>
        <begin position="60"/>
        <end position="163"/>
    </location>
</feature>
<dbReference type="Pfam" id="PF02568">
    <property type="entry name" value="ThiI"/>
    <property type="match status" value="1"/>
</dbReference>
<evidence type="ECO:0000256" key="15">
    <source>
        <dbReference type="ARBA" id="ARBA00075337"/>
    </source>
</evidence>
<evidence type="ECO:0000259" key="19">
    <source>
        <dbReference type="PROSITE" id="PS51165"/>
    </source>
</evidence>
<dbReference type="GO" id="GO:0140741">
    <property type="term" value="F:tRNA-uracil-4 sulfurtransferase activity"/>
    <property type="evidence" value="ECO:0007669"/>
    <property type="project" value="UniProtKB-EC"/>
</dbReference>
<evidence type="ECO:0000256" key="4">
    <source>
        <dbReference type="ARBA" id="ARBA00022679"/>
    </source>
</evidence>
<comment type="pathway">
    <text evidence="18">Cofactor biosynthesis; thiamine diphosphate biosynthesis.</text>
</comment>
<evidence type="ECO:0000256" key="17">
    <source>
        <dbReference type="ARBA" id="ARBA00080570"/>
    </source>
</evidence>
<dbReference type="GO" id="GO:0004810">
    <property type="term" value="F:CCA tRNA nucleotidyltransferase activity"/>
    <property type="evidence" value="ECO:0007669"/>
    <property type="project" value="InterPro"/>
</dbReference>
<dbReference type="PANTHER" id="PTHR43209:SF1">
    <property type="entry name" value="TRNA SULFURTRANSFERASE"/>
    <property type="match status" value="1"/>
</dbReference>
<dbReference type="Gene3D" id="3.30.2130.30">
    <property type="match status" value="1"/>
</dbReference>
<dbReference type="GO" id="GO:0052837">
    <property type="term" value="P:thiazole biosynthetic process"/>
    <property type="evidence" value="ECO:0007669"/>
    <property type="project" value="TreeGrafter"/>
</dbReference>
<feature type="binding site" evidence="18">
    <location>
        <position position="295"/>
    </location>
    <ligand>
        <name>ATP</name>
        <dbReference type="ChEBI" id="CHEBI:30616"/>
    </ligand>
</feature>
<dbReference type="HAMAP" id="MF_00021">
    <property type="entry name" value="ThiI"/>
    <property type="match status" value="1"/>
</dbReference>
<dbReference type="PANTHER" id="PTHR43209">
    <property type="entry name" value="TRNA SULFURTRANSFERASE"/>
    <property type="match status" value="1"/>
</dbReference>
<dbReference type="Proteomes" id="UP000028533">
    <property type="component" value="Unassembled WGS sequence"/>
</dbReference>
<evidence type="ECO:0000313" key="21">
    <source>
        <dbReference type="Proteomes" id="UP000028533"/>
    </source>
</evidence>
<keyword evidence="7 18" id="KW-0694">RNA-binding</keyword>
<comment type="caution">
    <text evidence="20">The sequence shown here is derived from an EMBL/GenBank/DDBJ whole genome shotgun (WGS) entry which is preliminary data.</text>
</comment>
<evidence type="ECO:0000256" key="1">
    <source>
        <dbReference type="ARBA" id="ARBA00004496"/>
    </source>
</evidence>
<comment type="function">
    <text evidence="11 18">Catalyzes the ATP-dependent transfer of a sulfur to tRNA to produce 4-thiouridine in position 8 of tRNAs, which functions as a near-UV photosensor. Also catalyzes the transfer of sulfur to the sulfur carrier protein ThiS, forming ThiS-thiocarboxylate. This is a step in the synthesis of thiazole, in the thiamine biosynthesis pathway. The sulfur is donated as persulfide by IscS.</text>
</comment>
<keyword evidence="4 18" id="KW-0808">Transferase</keyword>
<feature type="binding site" evidence="18">
    <location>
        <begin position="181"/>
        <end position="182"/>
    </location>
    <ligand>
        <name>ATP</name>
        <dbReference type="ChEBI" id="CHEBI:30616"/>
    </ligand>
</feature>
<evidence type="ECO:0000256" key="6">
    <source>
        <dbReference type="ARBA" id="ARBA00022840"/>
    </source>
</evidence>
<dbReference type="InterPro" id="IPR004114">
    <property type="entry name" value="THUMP_dom"/>
</dbReference>
<dbReference type="SUPFAM" id="SSF52402">
    <property type="entry name" value="Adenine nucleotide alpha hydrolases-like"/>
    <property type="match status" value="1"/>
</dbReference>
<dbReference type="FunFam" id="3.40.50.620:FF:000053">
    <property type="entry name" value="Probable tRNA sulfurtransferase"/>
    <property type="match status" value="1"/>
</dbReference>
<dbReference type="InterPro" id="IPR054173">
    <property type="entry name" value="ThiI_fer"/>
</dbReference>
<dbReference type="GO" id="GO:0002937">
    <property type="term" value="P:tRNA 4-thiouridine biosynthesis"/>
    <property type="evidence" value="ECO:0007669"/>
    <property type="project" value="TreeGrafter"/>
</dbReference>
<dbReference type="CDD" id="cd01712">
    <property type="entry name" value="PPase_ThiI"/>
    <property type="match status" value="1"/>
</dbReference>
<dbReference type="InterPro" id="IPR003720">
    <property type="entry name" value="tRNA_STrfase"/>
</dbReference>
<evidence type="ECO:0000256" key="16">
    <source>
        <dbReference type="ARBA" id="ARBA00077849"/>
    </source>
</evidence>
<proteinExistence type="inferred from homology"/>
<dbReference type="Pfam" id="PF22025">
    <property type="entry name" value="ThiI_fer"/>
    <property type="match status" value="1"/>
</dbReference>
<dbReference type="InterPro" id="IPR020536">
    <property type="entry name" value="ThiI_AANH"/>
</dbReference>
<dbReference type="AlphaFoldDB" id="A0A084ERC9"/>
<dbReference type="SUPFAM" id="SSF143437">
    <property type="entry name" value="THUMP domain-like"/>
    <property type="match status" value="1"/>
</dbReference>
<evidence type="ECO:0000256" key="7">
    <source>
        <dbReference type="ARBA" id="ARBA00022884"/>
    </source>
</evidence>